<evidence type="ECO:0000313" key="3">
    <source>
        <dbReference type="Proteomes" id="UP000576480"/>
    </source>
</evidence>
<organism evidence="1 4">
    <name type="scientific">Candidatus Hakubella thermalkaliphila</name>
    <dbReference type="NCBI Taxonomy" id="2754717"/>
    <lineage>
        <taxon>Bacteria</taxon>
        <taxon>Bacillati</taxon>
        <taxon>Actinomycetota</taxon>
        <taxon>Actinomycetota incertae sedis</taxon>
        <taxon>Candidatus Hakubellales</taxon>
        <taxon>Candidatus Hakubellaceae</taxon>
        <taxon>Candidatus Hakubella</taxon>
    </lineage>
</organism>
<proteinExistence type="predicted"/>
<accession>A0A6V8P6B3</accession>
<evidence type="ECO:0000313" key="1">
    <source>
        <dbReference type="EMBL" id="GFP27174.1"/>
    </source>
</evidence>
<name>A0A6V8P6B3_9ACTN</name>
<dbReference type="Proteomes" id="UP000576480">
    <property type="component" value="Unassembled WGS sequence"/>
</dbReference>
<dbReference type="RefSeq" id="WP_176229652.1">
    <property type="nucleotide sequence ID" value="NZ_BLRY01000019.1"/>
</dbReference>
<keyword evidence="4" id="KW-1185">Reference proteome</keyword>
<reference evidence="3 4" key="1">
    <citation type="journal article" date="2020" name="Front. Microbiol.">
        <title>Single-cell genomics of novel Actinobacteria with the Wood-Ljungdahl pathway discovered in a serpentinizing system.</title>
        <authorList>
            <person name="Merino N."/>
            <person name="Kawai M."/>
            <person name="Boyd E.S."/>
            <person name="Colman D.R."/>
            <person name="McGlynn S.E."/>
            <person name="Nealson K.H."/>
            <person name="Kurokawa K."/>
            <person name="Hongoh Y."/>
        </authorList>
    </citation>
    <scope>NUCLEOTIDE SEQUENCE [LARGE SCALE GENOMIC DNA]</scope>
    <source>
        <strain evidence="1 4">S33</strain>
        <strain evidence="2 3">S43</strain>
    </source>
</reference>
<dbReference type="EMBL" id="BLSB01000037">
    <property type="protein sequence ID" value="GFP34963.1"/>
    <property type="molecule type" value="Genomic_DNA"/>
</dbReference>
<dbReference type="Proteomes" id="UP000591948">
    <property type="component" value="Unassembled WGS sequence"/>
</dbReference>
<gene>
    <name evidence="1" type="ORF">HKBW3S33_00588</name>
    <name evidence="2" type="ORF">HKBW3S43_00755</name>
</gene>
<comment type="caution">
    <text evidence="1">The sequence shown here is derived from an EMBL/GenBank/DDBJ whole genome shotgun (WGS) entry which is preliminary data.</text>
</comment>
<evidence type="ECO:0000313" key="4">
    <source>
        <dbReference type="Proteomes" id="UP000591948"/>
    </source>
</evidence>
<sequence length="177" mass="20713">MSEDREEIERFIQALAKRVRAYGEFTYQDFIVDDEDKFFGYFVPQARLLDRLKTEVEQAKAKHDLSLAGGKEKKDSKRATFGSLLKQIVSRIIFAFNRPLVNRQREFNSAVARALIYLVDAFQLQNDEIHVFYTKFNELIDGLNETLIKKAQSEDILEARLRDVLGEMRELRKTMGR</sequence>
<dbReference type="AlphaFoldDB" id="A0A6V8P6B3"/>
<evidence type="ECO:0000313" key="2">
    <source>
        <dbReference type="EMBL" id="GFP34963.1"/>
    </source>
</evidence>
<protein>
    <submittedName>
        <fullName evidence="1">Uncharacterized protein</fullName>
    </submittedName>
</protein>
<dbReference type="EMBL" id="BLRY01000019">
    <property type="protein sequence ID" value="GFP27174.1"/>
    <property type="molecule type" value="Genomic_DNA"/>
</dbReference>